<dbReference type="WBParaSite" id="Hba_13437">
    <property type="protein sequence ID" value="Hba_13437"/>
    <property type="gene ID" value="Hba_13437"/>
</dbReference>
<proteinExistence type="predicted"/>
<evidence type="ECO:0000313" key="1">
    <source>
        <dbReference type="Proteomes" id="UP000095283"/>
    </source>
</evidence>
<dbReference type="AlphaFoldDB" id="A0A1I7X7N3"/>
<protein>
    <submittedName>
        <fullName evidence="2">CN hydrolase domain-containing protein</fullName>
    </submittedName>
</protein>
<dbReference type="Proteomes" id="UP000095283">
    <property type="component" value="Unplaced"/>
</dbReference>
<organism evidence="1 2">
    <name type="scientific">Heterorhabditis bacteriophora</name>
    <name type="common">Entomopathogenic nematode worm</name>
    <dbReference type="NCBI Taxonomy" id="37862"/>
    <lineage>
        <taxon>Eukaryota</taxon>
        <taxon>Metazoa</taxon>
        <taxon>Ecdysozoa</taxon>
        <taxon>Nematoda</taxon>
        <taxon>Chromadorea</taxon>
        <taxon>Rhabditida</taxon>
        <taxon>Rhabditina</taxon>
        <taxon>Rhabditomorpha</taxon>
        <taxon>Strongyloidea</taxon>
        <taxon>Heterorhabditidae</taxon>
        <taxon>Heterorhabditis</taxon>
    </lineage>
</organism>
<accession>A0A1I7X7N3</accession>
<reference evidence="2" key="1">
    <citation type="submission" date="2016-11" db="UniProtKB">
        <authorList>
            <consortium name="WormBaseParasite"/>
        </authorList>
    </citation>
    <scope>IDENTIFICATION</scope>
</reference>
<evidence type="ECO:0000313" key="2">
    <source>
        <dbReference type="WBParaSite" id="Hba_13437"/>
    </source>
</evidence>
<keyword evidence="1" id="KW-1185">Reference proteome</keyword>
<name>A0A1I7X7N3_HETBA</name>
<sequence length="95" mass="10654">MMPGMSFRGKTILPQFAFIGGQVKEGVAISIDNRGIITDIGGPVDANVIRLDNETFYERAGFDFPPLHPVQERFISSYDDFISNLNELQKNSKFI</sequence>